<dbReference type="Pfam" id="PF00355">
    <property type="entry name" value="Rieske"/>
    <property type="match status" value="1"/>
</dbReference>
<evidence type="ECO:0000256" key="2">
    <source>
        <dbReference type="ARBA" id="ARBA00004162"/>
    </source>
</evidence>
<dbReference type="PROSITE" id="PS51296">
    <property type="entry name" value="RIESKE"/>
    <property type="match status" value="1"/>
</dbReference>
<evidence type="ECO:0000256" key="4">
    <source>
        <dbReference type="ARBA" id="ARBA00011649"/>
    </source>
</evidence>
<dbReference type="Pfam" id="PF10399">
    <property type="entry name" value="UCR_Fe-S_N"/>
    <property type="match status" value="1"/>
</dbReference>
<feature type="transmembrane region" description="Helical" evidence="18">
    <location>
        <begin position="35"/>
        <end position="56"/>
    </location>
</feature>
<dbReference type="InterPro" id="IPR005805">
    <property type="entry name" value="Rieske_Fe-S_prot_C"/>
</dbReference>
<accession>A0A1A9VJT7</accession>
<keyword evidence="10" id="KW-1278">Translocase</keyword>
<dbReference type="EnsemblMetazoa" id="GAUT039522-RA">
    <property type="protein sequence ID" value="GAUT039522-PA"/>
    <property type="gene ID" value="GAUT039522"/>
</dbReference>
<keyword evidence="16" id="KW-1015">Disulfide bond</keyword>
<keyword evidence="19" id="KW-0679">Respiratory chain</keyword>
<evidence type="ECO:0000256" key="7">
    <source>
        <dbReference type="ARBA" id="ARBA00022692"/>
    </source>
</evidence>
<name>A0A1A9VJT7_GLOAU</name>
<dbReference type="Gene3D" id="1.20.5.510">
    <property type="entry name" value="Single helix bin"/>
    <property type="match status" value="1"/>
</dbReference>
<comment type="miscellaneous">
    <text evidence="18">The Rieske protein is a high potential 2Fe-2S protein.</text>
</comment>
<dbReference type="VEuPathDB" id="VectorBase:GAUT039522"/>
<dbReference type="GO" id="GO:0005743">
    <property type="term" value="C:mitochondrial inner membrane"/>
    <property type="evidence" value="ECO:0007669"/>
    <property type="project" value="UniProtKB-SubCell"/>
</dbReference>
<evidence type="ECO:0000256" key="14">
    <source>
        <dbReference type="ARBA" id="ARBA00023014"/>
    </source>
</evidence>
<evidence type="ECO:0000256" key="1">
    <source>
        <dbReference type="ARBA" id="ARBA00002444"/>
    </source>
</evidence>
<keyword evidence="9" id="KW-0479">Metal-binding</keyword>
<feature type="region of interest" description="Disordered" evidence="20">
    <location>
        <begin position="1"/>
        <end position="28"/>
    </location>
</feature>
<dbReference type="STRING" id="7395.A0A1A9VJT7"/>
<dbReference type="InterPro" id="IPR036922">
    <property type="entry name" value="Rieske_2Fe-2S_sf"/>
</dbReference>
<dbReference type="NCBIfam" id="TIGR01416">
    <property type="entry name" value="Rieske_proteo"/>
    <property type="match status" value="1"/>
</dbReference>
<dbReference type="InterPro" id="IPR014349">
    <property type="entry name" value="Rieske_Fe-S_prot"/>
</dbReference>
<organism evidence="22 23">
    <name type="scientific">Glossina austeni</name>
    <name type="common">Savannah tsetse fly</name>
    <dbReference type="NCBI Taxonomy" id="7395"/>
    <lineage>
        <taxon>Eukaryota</taxon>
        <taxon>Metazoa</taxon>
        <taxon>Ecdysozoa</taxon>
        <taxon>Arthropoda</taxon>
        <taxon>Hexapoda</taxon>
        <taxon>Insecta</taxon>
        <taxon>Pterygota</taxon>
        <taxon>Neoptera</taxon>
        <taxon>Endopterygota</taxon>
        <taxon>Diptera</taxon>
        <taxon>Brachycera</taxon>
        <taxon>Muscomorpha</taxon>
        <taxon>Hippoboscoidea</taxon>
        <taxon>Glossinidae</taxon>
        <taxon>Glossina</taxon>
    </lineage>
</organism>
<dbReference type="SUPFAM" id="SSF50022">
    <property type="entry name" value="ISP domain"/>
    <property type="match status" value="1"/>
</dbReference>
<dbReference type="GO" id="GO:0046872">
    <property type="term" value="F:metal ion binding"/>
    <property type="evidence" value="ECO:0007669"/>
    <property type="project" value="UniProtKB-KW"/>
</dbReference>
<comment type="similarity">
    <text evidence="3">Belongs to the Rieske iron-sulfur protein family.</text>
</comment>
<evidence type="ECO:0000256" key="15">
    <source>
        <dbReference type="ARBA" id="ARBA00023136"/>
    </source>
</evidence>
<feature type="domain" description="Rieske" evidence="21">
    <location>
        <begin position="100"/>
        <end position="194"/>
    </location>
</feature>
<evidence type="ECO:0000256" key="11">
    <source>
        <dbReference type="ARBA" id="ARBA00022982"/>
    </source>
</evidence>
<dbReference type="CDD" id="cd03470">
    <property type="entry name" value="Rieske_cytochrome_bc1"/>
    <property type="match status" value="1"/>
</dbReference>
<reference evidence="22" key="1">
    <citation type="submission" date="2020-05" db="UniProtKB">
        <authorList>
            <consortium name="EnsemblMetazoa"/>
        </authorList>
    </citation>
    <scope>IDENTIFICATION</scope>
    <source>
        <strain evidence="22">TTRI</strain>
    </source>
</reference>
<comment type="subunit">
    <text evidence="4">The main subunits of complex b-c1 are: cytochrome b, cytochrome c1 and the Rieske protein.</text>
</comment>
<evidence type="ECO:0000313" key="23">
    <source>
        <dbReference type="Proteomes" id="UP000078200"/>
    </source>
</evidence>
<evidence type="ECO:0000313" key="22">
    <source>
        <dbReference type="EnsemblMetazoa" id="GAUT039522-PA"/>
    </source>
</evidence>
<comment type="catalytic activity">
    <reaction evidence="17 18">
        <text>a quinol + 2 Fe(III)-[cytochrome c](out) = a quinone + 2 Fe(II)-[cytochrome c](out) + 2 H(+)(out)</text>
        <dbReference type="Rhea" id="RHEA:11484"/>
        <dbReference type="Rhea" id="RHEA-COMP:10350"/>
        <dbReference type="Rhea" id="RHEA-COMP:14399"/>
        <dbReference type="ChEBI" id="CHEBI:15378"/>
        <dbReference type="ChEBI" id="CHEBI:24646"/>
        <dbReference type="ChEBI" id="CHEBI:29033"/>
        <dbReference type="ChEBI" id="CHEBI:29034"/>
        <dbReference type="ChEBI" id="CHEBI:132124"/>
        <dbReference type="EC" id="7.1.1.8"/>
    </reaction>
</comment>
<dbReference type="GO" id="GO:0051537">
    <property type="term" value="F:2 iron, 2 sulfur cluster binding"/>
    <property type="evidence" value="ECO:0007669"/>
    <property type="project" value="UniProtKB-KW"/>
</dbReference>
<keyword evidence="8" id="KW-0001">2Fe-2S</keyword>
<keyword evidence="15 18" id="KW-0472">Membrane</keyword>
<evidence type="ECO:0000256" key="13">
    <source>
        <dbReference type="ARBA" id="ARBA00023004"/>
    </source>
</evidence>
<dbReference type="FunFam" id="2.102.10.10:FF:000001">
    <property type="entry name" value="Cytochrome b-c1 complex subunit Rieske, mitochondrial"/>
    <property type="match status" value="1"/>
</dbReference>
<dbReference type="PANTHER" id="PTHR10134">
    <property type="entry name" value="CYTOCHROME B-C1 COMPLEX SUBUNIT RIESKE, MITOCHONDRIAL"/>
    <property type="match status" value="1"/>
</dbReference>
<evidence type="ECO:0000256" key="6">
    <source>
        <dbReference type="ARBA" id="ARBA00022475"/>
    </source>
</evidence>
<evidence type="ECO:0000256" key="18">
    <source>
        <dbReference type="RuleBase" id="RU004494"/>
    </source>
</evidence>
<dbReference type="InterPro" id="IPR006317">
    <property type="entry name" value="Ubiquinol_cyt_c_Rdtase_Fe-S-su"/>
</dbReference>
<comment type="function">
    <text evidence="1">Component of the ubiquinol-cytochrome c reductase complex (complex III or cytochrome b-c1 complex), which is a respiratory chain that generates an electrochemical potential coupled to ATP synthesis.</text>
</comment>
<keyword evidence="11 18" id="KW-0249">Electron transport</keyword>
<evidence type="ECO:0000256" key="12">
    <source>
        <dbReference type="ARBA" id="ARBA00022989"/>
    </source>
</evidence>
<dbReference type="InterPro" id="IPR019470">
    <property type="entry name" value="Ubiq_cytC_Rdtase_Fe-S_su_TAT"/>
</dbReference>
<keyword evidence="12 18" id="KW-1133">Transmembrane helix</keyword>
<keyword evidence="23" id="KW-1185">Reference proteome</keyword>
<dbReference type="GO" id="GO:0005886">
    <property type="term" value="C:plasma membrane"/>
    <property type="evidence" value="ECO:0007669"/>
    <property type="project" value="UniProtKB-SubCell"/>
</dbReference>
<dbReference type="Proteomes" id="UP000078200">
    <property type="component" value="Unassembled WGS sequence"/>
</dbReference>
<sequence>MDKNLTKNKKPLANKEDKKTPPVKDLTKNKGRRDFITLTTCAMAGIGAASGLWPLVKSMNPSAEVLATSTVEVNLSGIQEGRGVKVKWQGKPVFIRRRTKQEIEVARAVNVKNLRDPESDEQRVREGKDEWLIMIGICTHLGCVPVDHATRDGNGWFCPCHGSYYDTSGRVIGGPAPKNMVVPDYFFPSENVVYQVNYVTNQLLIAAYNRSFCVWY</sequence>
<keyword evidence="7 18" id="KW-0812">Transmembrane</keyword>
<comment type="subcellular location">
    <subcellularLocation>
        <location evidence="2">Cell membrane</location>
        <topology evidence="2">Single-pass membrane protein</topology>
    </subcellularLocation>
    <subcellularLocation>
        <location evidence="19">Mitochondrion inner membrane</location>
    </subcellularLocation>
</comment>
<evidence type="ECO:0000256" key="17">
    <source>
        <dbReference type="ARBA" id="ARBA00029351"/>
    </source>
</evidence>
<keyword evidence="13" id="KW-0408">Iron</keyword>
<evidence type="ECO:0000256" key="8">
    <source>
        <dbReference type="ARBA" id="ARBA00022714"/>
    </source>
</evidence>
<evidence type="ECO:0000256" key="10">
    <source>
        <dbReference type="ARBA" id="ARBA00022967"/>
    </source>
</evidence>
<dbReference type="EC" id="7.1.1.8" evidence="18"/>
<feature type="compositionally biased region" description="Basic and acidic residues" evidence="20">
    <location>
        <begin position="13"/>
        <end position="28"/>
    </location>
</feature>
<dbReference type="GO" id="GO:0008121">
    <property type="term" value="F:quinol-cytochrome-c reductase activity"/>
    <property type="evidence" value="ECO:0007669"/>
    <property type="project" value="UniProtKB-EC"/>
</dbReference>
<proteinExistence type="inferred from homology"/>
<keyword evidence="6" id="KW-1003">Cell membrane</keyword>
<dbReference type="Gene3D" id="2.102.10.10">
    <property type="entry name" value="Rieske [2Fe-2S] iron-sulphur domain"/>
    <property type="match status" value="1"/>
</dbReference>
<evidence type="ECO:0000256" key="9">
    <source>
        <dbReference type="ARBA" id="ARBA00022723"/>
    </source>
</evidence>
<keyword evidence="5 18" id="KW-0813">Transport</keyword>
<comment type="cofactor">
    <cofactor evidence="18">
        <name>[2Fe-2S] cluster</name>
        <dbReference type="ChEBI" id="CHEBI:190135"/>
    </cofactor>
    <text evidence="18">Binds 1 [2Fe-2S] cluster per subunit.</text>
</comment>
<evidence type="ECO:0000256" key="16">
    <source>
        <dbReference type="ARBA" id="ARBA00023157"/>
    </source>
</evidence>
<dbReference type="AlphaFoldDB" id="A0A1A9VJT7"/>
<evidence type="ECO:0000256" key="3">
    <source>
        <dbReference type="ARBA" id="ARBA00010651"/>
    </source>
</evidence>
<evidence type="ECO:0000256" key="5">
    <source>
        <dbReference type="ARBA" id="ARBA00022448"/>
    </source>
</evidence>
<protein>
    <recommendedName>
        <fullName evidence="18">Cytochrome b-c1 complex subunit Rieske, mitochondrial</fullName>
        <ecNumber evidence="18">7.1.1.8</ecNumber>
    </recommendedName>
</protein>
<dbReference type="PRINTS" id="PR00162">
    <property type="entry name" value="RIESKE"/>
</dbReference>
<dbReference type="InterPro" id="IPR017941">
    <property type="entry name" value="Rieske_2Fe-2S"/>
</dbReference>
<evidence type="ECO:0000256" key="20">
    <source>
        <dbReference type="SAM" id="MobiDB-lite"/>
    </source>
</evidence>
<evidence type="ECO:0000256" key="19">
    <source>
        <dbReference type="RuleBase" id="RU004495"/>
    </source>
</evidence>
<feature type="compositionally biased region" description="Basic residues" evidence="20">
    <location>
        <begin position="1"/>
        <end position="12"/>
    </location>
</feature>
<keyword evidence="19" id="KW-0496">Mitochondrion</keyword>
<evidence type="ECO:0000259" key="21">
    <source>
        <dbReference type="PROSITE" id="PS51296"/>
    </source>
</evidence>
<keyword evidence="14" id="KW-0411">Iron-sulfur</keyword>